<dbReference type="PROSITE" id="PS50847">
    <property type="entry name" value="GRAM_POS_ANCHORING"/>
    <property type="match status" value="1"/>
</dbReference>
<dbReference type="Proteomes" id="UP000195208">
    <property type="component" value="Unassembled WGS sequence"/>
</dbReference>
<evidence type="ECO:0000256" key="4">
    <source>
        <dbReference type="ARBA" id="ARBA00022729"/>
    </source>
</evidence>
<dbReference type="Gene3D" id="2.60.40.1290">
    <property type="match status" value="1"/>
</dbReference>
<feature type="region of interest" description="Disordered" evidence="6">
    <location>
        <begin position="873"/>
        <end position="902"/>
    </location>
</feature>
<keyword evidence="2" id="KW-0134">Cell wall</keyword>
<evidence type="ECO:0000256" key="2">
    <source>
        <dbReference type="ARBA" id="ARBA00022512"/>
    </source>
</evidence>
<dbReference type="Pfam" id="PF17961">
    <property type="entry name" value="Big_8"/>
    <property type="match status" value="1"/>
</dbReference>
<dbReference type="NCBIfam" id="TIGR01168">
    <property type="entry name" value="YSIRK_signal"/>
    <property type="match status" value="1"/>
</dbReference>
<dbReference type="InterPro" id="IPR011266">
    <property type="entry name" value="Adhesin_Fg-bd_dom_2"/>
</dbReference>
<accession>A0ABX3Z3M6</accession>
<evidence type="ECO:0000259" key="7">
    <source>
        <dbReference type="PROSITE" id="PS50847"/>
    </source>
</evidence>
<gene>
    <name evidence="8" type="ORF">B9M88_09690</name>
</gene>
<feature type="region of interest" description="Disordered" evidence="6">
    <location>
        <begin position="38"/>
        <end position="57"/>
    </location>
</feature>
<reference evidence="8 9" key="1">
    <citation type="submission" date="2017-04" db="EMBL/GenBank/DDBJ databases">
        <title>Staphylococcus agnetis, a potential pathogen in the broiler production.</title>
        <authorList>
            <person name="Poulsen L."/>
        </authorList>
    </citation>
    <scope>NUCLEOTIDE SEQUENCE [LARGE SCALE GENOMIC DNA]</scope>
    <source>
        <strain evidence="8 9">723_310714_2_2_spleen</strain>
    </source>
</reference>
<proteinExistence type="predicted"/>
<dbReference type="Pfam" id="PF04650">
    <property type="entry name" value="YSIRK_signal"/>
    <property type="match status" value="1"/>
</dbReference>
<dbReference type="EMBL" id="NEFX01000018">
    <property type="protein sequence ID" value="OTW30531.1"/>
    <property type="molecule type" value="Genomic_DNA"/>
</dbReference>
<comment type="subcellular location">
    <subcellularLocation>
        <location evidence="1">Secreted</location>
        <location evidence="1">Cell wall</location>
        <topology evidence="1">Peptidoglycan-anchor</topology>
    </subcellularLocation>
</comment>
<feature type="domain" description="Gram-positive cocci surface proteins LPxTG" evidence="7">
    <location>
        <begin position="892"/>
        <end position="928"/>
    </location>
</feature>
<protein>
    <recommendedName>
        <fullName evidence="7">Gram-positive cocci surface proteins LPxTG domain-containing protein</fullName>
    </recommendedName>
</protein>
<dbReference type="NCBIfam" id="TIGR01167">
    <property type="entry name" value="LPXTG_anchor"/>
    <property type="match status" value="1"/>
</dbReference>
<feature type="compositionally biased region" description="Polar residues" evidence="6">
    <location>
        <begin position="745"/>
        <end position="755"/>
    </location>
</feature>
<comment type="caution">
    <text evidence="8">The sequence shown here is derived from an EMBL/GenBank/DDBJ whole genome shotgun (WGS) entry which is preliminary data.</text>
</comment>
<dbReference type="InterPro" id="IPR011252">
    <property type="entry name" value="Fibrogen-bd_dom1"/>
</dbReference>
<evidence type="ECO:0000256" key="6">
    <source>
        <dbReference type="SAM" id="MobiDB-lite"/>
    </source>
</evidence>
<keyword evidence="3" id="KW-0964">Secreted</keyword>
<evidence type="ECO:0000256" key="1">
    <source>
        <dbReference type="ARBA" id="ARBA00004168"/>
    </source>
</evidence>
<dbReference type="Gene3D" id="2.60.40.1280">
    <property type="match status" value="1"/>
</dbReference>
<keyword evidence="5" id="KW-0572">Peptidoglycan-anchor</keyword>
<organism evidence="8 9">
    <name type="scientific">Staphylococcus agnetis</name>
    <dbReference type="NCBI Taxonomy" id="985762"/>
    <lineage>
        <taxon>Bacteria</taxon>
        <taxon>Bacillati</taxon>
        <taxon>Bacillota</taxon>
        <taxon>Bacilli</taxon>
        <taxon>Bacillales</taxon>
        <taxon>Staphylococcaceae</taxon>
        <taxon>Staphylococcus</taxon>
    </lineage>
</organism>
<dbReference type="Pfam" id="PF10425">
    <property type="entry name" value="SdrG_C_C"/>
    <property type="match status" value="1"/>
</dbReference>
<keyword evidence="9" id="KW-1185">Reference proteome</keyword>
<dbReference type="InterPro" id="IPR041171">
    <property type="entry name" value="SDR_Ig"/>
</dbReference>
<keyword evidence="4" id="KW-0732">Signal</keyword>
<feature type="region of interest" description="Disordered" evidence="6">
    <location>
        <begin position="745"/>
        <end position="773"/>
    </location>
</feature>
<evidence type="ECO:0000313" key="9">
    <source>
        <dbReference type="Proteomes" id="UP000195208"/>
    </source>
</evidence>
<dbReference type="InterPro" id="IPR008966">
    <property type="entry name" value="Adhesion_dom_sf"/>
</dbReference>
<evidence type="ECO:0000256" key="3">
    <source>
        <dbReference type="ARBA" id="ARBA00022525"/>
    </source>
</evidence>
<dbReference type="InterPro" id="IPR019931">
    <property type="entry name" value="LPXTG_anchor"/>
</dbReference>
<dbReference type="SUPFAM" id="SSF49401">
    <property type="entry name" value="Bacterial adhesins"/>
    <property type="match status" value="2"/>
</dbReference>
<dbReference type="InterPro" id="IPR005877">
    <property type="entry name" value="YSIRK_signal_dom"/>
</dbReference>
<evidence type="ECO:0000313" key="8">
    <source>
        <dbReference type="EMBL" id="OTW30531.1"/>
    </source>
</evidence>
<name>A0ABX3Z3M6_9STAP</name>
<dbReference type="RefSeq" id="WP_085621999.1">
    <property type="nucleotide sequence ID" value="NZ_JAPTFZ010000006.1"/>
</dbReference>
<evidence type="ECO:0000256" key="5">
    <source>
        <dbReference type="ARBA" id="ARBA00023088"/>
    </source>
</evidence>
<sequence>MTKRQKYGIRKYKIGAASIALGTVVAIGMTEGNEAKASEISTTEVTSNTTEDTSNNTNELKVQPLESTENNMNFDIVRDSKNESTNEKLNESVVSNTGVNSRNTIVKPSNLVSRENVPKEAEAPSVITVPVSVDDSTKETYVGQDVTNKVKVDESSIKGQDGKVEINPHEAERVTLKYKWTFDEGINPGDYFDFTISDNVDTKGISSKRKMPDIIDNTTSEPIAQGMVRENGTLRYIFTDYVSKRSNINANLSLNLFFKPSVVFNDGFVDVESTIGTHVTKSNFKVTYLDGVKDSFNYNLVVNGRIDTLDKEQNNFTHYAYINPNKEYMRYPLVIGLFNSGAPITSENPKVSIYKYVNTQKPLARSVYVDLNTSDFENVTDKLNIKYDQQGMYSVSLGQFSNDTYIIKYEGNYNSRDPKLVYRTQLRSYLGYNGGIYNTLTWDNSVVLYSNKANGNGKDKPLEPIYGFSEPINFETTTYKPEVKASNHPIIETFEDSFPVETLTESGSDFGDSNYQTIEETEDTIHVDTDDVSHINTNHNADVVEIEEDSNPGGGSTHHTSNVVEFDEDSATGVVTGAISDHTIVEDTMEYITENNLIELEDDHTLPPHITGQAEGSIEEIEENSVIDINDFTMIDGDHGELTGVLEETDENHYIDINEYTMTEGSHGQAKGIIEETEEYQHADILEMTTPIGENGATQGIIEEVEDSNLIEFDEETGNGAISGHVIGAVEEIEDSFYISTLSESGIEQGSNGSDTFVEDTSEDKPSVKTNSPDPIEIVEEIPRENGYTKGMIIEEDTKPPHIELPSVSDKEKPLKPEKVTDISLEKKENVVPNTRGNQYKEISKVKSEKRSNHVLVSKTPKFKPVNSINIKNSSDSKIVQNQTQQLKPKELPNTGNNSDKNPLLLGGLMSLFGLAIMRKNNNISTDR</sequence>